<proteinExistence type="predicted"/>
<organism evidence="1 2">
    <name type="scientific">Dendrolimus kikuchii</name>
    <dbReference type="NCBI Taxonomy" id="765133"/>
    <lineage>
        <taxon>Eukaryota</taxon>
        <taxon>Metazoa</taxon>
        <taxon>Ecdysozoa</taxon>
        <taxon>Arthropoda</taxon>
        <taxon>Hexapoda</taxon>
        <taxon>Insecta</taxon>
        <taxon>Pterygota</taxon>
        <taxon>Neoptera</taxon>
        <taxon>Endopterygota</taxon>
        <taxon>Lepidoptera</taxon>
        <taxon>Glossata</taxon>
        <taxon>Ditrysia</taxon>
        <taxon>Bombycoidea</taxon>
        <taxon>Lasiocampidae</taxon>
        <taxon>Dendrolimus</taxon>
    </lineage>
</organism>
<reference evidence="1 2" key="1">
    <citation type="journal article" date="2021" name="Front. Genet.">
        <title>Chromosome-Level Genome Assembly Reveals Significant Gene Expansion in the Toll and IMD Signaling Pathways of Dendrolimus kikuchii.</title>
        <authorList>
            <person name="Zhou J."/>
            <person name="Wu P."/>
            <person name="Xiong Z."/>
            <person name="Liu N."/>
            <person name="Zhao N."/>
            <person name="Ji M."/>
            <person name="Qiu Y."/>
            <person name="Yang B."/>
        </authorList>
    </citation>
    <scope>NUCLEOTIDE SEQUENCE [LARGE SCALE GENOMIC DNA]</scope>
    <source>
        <strain evidence="1">Ann1</strain>
    </source>
</reference>
<sequence>MPDRSTVNLLASAMNPQSVVVDKEMTNFKENCVYCNPNEDLCHIQLKDLVKLKDSTRKLLCLLEEIQSKTHSKNMIPNNYQFTELMIQPISNKKEVLSVTDVIGCNALKRLESQAKNLDAIYIEDEEDDCSIYKRLTRKCICLNQLEYNDFVIHFNEDTKYFTSNIGEIIKNMRILKKFLYMSGSYTKNALLFISEGLSSSSPREKVEIAQACAHADICNLFEDHSIVAFCISWPCKYENYGDSTTQILAAGVLQKLSLLDEGRRYLKFSSKITNDIKKLLRKKSSNLNFDILESLNATLNLLHPPIAQHVNVTYYCKPSEEGFATKTIKALVQYRQYMTLDEVFTHLDLLQNLSNNDLAKSELTLCLPTIFSLFKHLLMEYDNSEMNIIVTNILNNIVSNNMVKEKDMEVSKLTDDTVTKKIKMKNEMVQISPRKNAKKIKKSKIGVAAMVQNTCLPASGNKKKSTFISAESKNPVIVVPMEE</sequence>
<evidence type="ECO:0000313" key="2">
    <source>
        <dbReference type="Proteomes" id="UP000824533"/>
    </source>
</evidence>
<comment type="caution">
    <text evidence="1">The sequence shown here is derived from an EMBL/GenBank/DDBJ whole genome shotgun (WGS) entry which is preliminary data.</text>
</comment>
<gene>
    <name evidence="1" type="ORF">K1T71_001351</name>
</gene>
<dbReference type="EMBL" id="CM034388">
    <property type="protein sequence ID" value="KAJ0183375.1"/>
    <property type="molecule type" value="Genomic_DNA"/>
</dbReference>
<name>A0ACC1DHJ8_9NEOP</name>
<protein>
    <submittedName>
        <fullName evidence="1">Uncharacterized protein</fullName>
    </submittedName>
</protein>
<evidence type="ECO:0000313" key="1">
    <source>
        <dbReference type="EMBL" id="KAJ0183375.1"/>
    </source>
</evidence>
<dbReference type="Proteomes" id="UP000824533">
    <property type="component" value="Linkage Group LG02"/>
</dbReference>
<accession>A0ACC1DHJ8</accession>
<keyword evidence="2" id="KW-1185">Reference proteome</keyword>